<proteinExistence type="predicted"/>
<sequence length="103" mass="11633">MVETAVNSNKIVLFGSFPDKGPIENWEDYYPVGLPGVLMIDSSSVWGEQSKEKMYAEPDLLLPGEDLMLVMDDKVSGSSFATALNLIFFFEELKDEDEYERRG</sequence>
<dbReference type="AlphaFoldDB" id="A0A2V1DCK2"/>
<dbReference type="Proteomes" id="UP000244855">
    <property type="component" value="Unassembled WGS sequence"/>
</dbReference>
<keyword evidence="2" id="KW-1185">Reference proteome</keyword>
<gene>
    <name evidence="1" type="ORF">DM02DRAFT_675606</name>
</gene>
<dbReference type="STRING" id="97972.A0A2V1DCK2"/>
<name>A0A2V1DCK2_9PLEO</name>
<dbReference type="OrthoDB" id="5093543at2759"/>
<evidence type="ECO:0000313" key="2">
    <source>
        <dbReference type="Proteomes" id="UP000244855"/>
    </source>
</evidence>
<evidence type="ECO:0000313" key="1">
    <source>
        <dbReference type="EMBL" id="PVH95303.1"/>
    </source>
</evidence>
<protein>
    <submittedName>
        <fullName evidence="1">Uncharacterized protein</fullName>
    </submittedName>
</protein>
<organism evidence="1 2">
    <name type="scientific">Periconia macrospinosa</name>
    <dbReference type="NCBI Taxonomy" id="97972"/>
    <lineage>
        <taxon>Eukaryota</taxon>
        <taxon>Fungi</taxon>
        <taxon>Dikarya</taxon>
        <taxon>Ascomycota</taxon>
        <taxon>Pezizomycotina</taxon>
        <taxon>Dothideomycetes</taxon>
        <taxon>Pleosporomycetidae</taxon>
        <taxon>Pleosporales</taxon>
        <taxon>Massarineae</taxon>
        <taxon>Periconiaceae</taxon>
        <taxon>Periconia</taxon>
    </lineage>
</organism>
<accession>A0A2V1DCK2</accession>
<dbReference type="EMBL" id="KZ805501">
    <property type="protein sequence ID" value="PVH95303.1"/>
    <property type="molecule type" value="Genomic_DNA"/>
</dbReference>
<reference evidence="1 2" key="1">
    <citation type="journal article" date="2018" name="Sci. Rep.">
        <title>Comparative genomics provides insights into the lifestyle and reveals functional heterogeneity of dark septate endophytic fungi.</title>
        <authorList>
            <person name="Knapp D.G."/>
            <person name="Nemeth J.B."/>
            <person name="Barry K."/>
            <person name="Hainaut M."/>
            <person name="Henrissat B."/>
            <person name="Johnson J."/>
            <person name="Kuo A."/>
            <person name="Lim J.H.P."/>
            <person name="Lipzen A."/>
            <person name="Nolan M."/>
            <person name="Ohm R.A."/>
            <person name="Tamas L."/>
            <person name="Grigoriev I.V."/>
            <person name="Spatafora J.W."/>
            <person name="Nagy L.G."/>
            <person name="Kovacs G.M."/>
        </authorList>
    </citation>
    <scope>NUCLEOTIDE SEQUENCE [LARGE SCALE GENOMIC DNA]</scope>
    <source>
        <strain evidence="1 2">DSE2036</strain>
    </source>
</reference>